<evidence type="ECO:0000256" key="8">
    <source>
        <dbReference type="ARBA" id="ARBA00032323"/>
    </source>
</evidence>
<reference evidence="12" key="1">
    <citation type="submission" date="2017-02" db="UniProtKB">
        <authorList>
            <consortium name="WormBaseParasite"/>
        </authorList>
    </citation>
    <scope>IDENTIFICATION</scope>
</reference>
<protein>
    <recommendedName>
        <fullName evidence="4">26S proteasome non-ATPase regulatory subunit 13</fullName>
    </recommendedName>
    <alternativeName>
        <fullName evidence="6">26S proteasome regulatory subunit RPN9</fullName>
    </alternativeName>
    <alternativeName>
        <fullName evidence="8">26S proteasome regulatory subunit S11</fullName>
    </alternativeName>
    <alternativeName>
        <fullName evidence="7">26S proteasome regulatory subunit p40.5</fullName>
    </alternativeName>
</protein>
<dbReference type="GO" id="GO:0005198">
    <property type="term" value="F:structural molecule activity"/>
    <property type="evidence" value="ECO:0007669"/>
    <property type="project" value="TreeGrafter"/>
</dbReference>
<dbReference type="Pfam" id="PF01399">
    <property type="entry name" value="PCI"/>
    <property type="match status" value="1"/>
</dbReference>
<dbReference type="Proteomes" id="UP000280834">
    <property type="component" value="Unassembled WGS sequence"/>
</dbReference>
<evidence type="ECO:0000313" key="12">
    <source>
        <dbReference type="WBParaSite" id="BTMF_0000922301-mRNA-1"/>
    </source>
</evidence>
<evidence type="ECO:0000256" key="1">
    <source>
        <dbReference type="ARBA" id="ARBA00002362"/>
    </source>
</evidence>
<dbReference type="SUPFAM" id="SSF46785">
    <property type="entry name" value="Winged helix' DNA-binding domain"/>
    <property type="match status" value="1"/>
</dbReference>
<dbReference type="PANTHER" id="PTHR10539">
    <property type="entry name" value="26S PROTEASOME NON-ATPASE REGULATORY SUBUNIT 13"/>
    <property type="match status" value="1"/>
</dbReference>
<dbReference type="PROSITE" id="PS50250">
    <property type="entry name" value="PCI"/>
    <property type="match status" value="1"/>
</dbReference>
<evidence type="ECO:0000259" key="9">
    <source>
        <dbReference type="PROSITE" id="PS50250"/>
    </source>
</evidence>
<dbReference type="STRING" id="42155.A0A0R3QND8"/>
<organism evidence="12">
    <name type="scientific">Brugia timori</name>
    <dbReference type="NCBI Taxonomy" id="42155"/>
    <lineage>
        <taxon>Eukaryota</taxon>
        <taxon>Metazoa</taxon>
        <taxon>Ecdysozoa</taxon>
        <taxon>Nematoda</taxon>
        <taxon>Chromadorea</taxon>
        <taxon>Rhabditida</taxon>
        <taxon>Spirurina</taxon>
        <taxon>Spiruromorpha</taxon>
        <taxon>Filarioidea</taxon>
        <taxon>Onchocercidae</taxon>
        <taxon>Brugia</taxon>
    </lineage>
</organism>
<evidence type="ECO:0000313" key="11">
    <source>
        <dbReference type="Proteomes" id="UP000280834"/>
    </source>
</evidence>
<dbReference type="EMBL" id="UZAG01015878">
    <property type="protein sequence ID" value="VDO23978.1"/>
    <property type="molecule type" value="Genomic_DNA"/>
</dbReference>
<comment type="similarity">
    <text evidence="2">Belongs to the proteasome subunit S11 family.</text>
</comment>
<dbReference type="InterPro" id="IPR036390">
    <property type="entry name" value="WH_DNA-bd_sf"/>
</dbReference>
<sequence>MSERVEAYLVKNKSVSHDVIADIWQKLEQLYFRKLWHQLTVELRKVISNDAFIQTIDLKEFYDNFINEFEHRINPLQLVEIVIPVAKSIFVKNRDAAFAFLNKIERTISKEKQAVVRVRTGQIELRLMHKDSKDRCVDIQKMIEETQILLDELPGVTPVHGPFYKVSSIYLKEIGNYAGYYREALRYLGCEDQAKLPQSEKQLQAVLLGFAALLGDNVYNFGELVKFLFPMNFHFILQILEALLIHDGINFGFLAHPILKSLEGTREKWIIDVLYAFNAGDLNKFNEYRPQWAEWDDLKDHQDLLEDKIRLLSLMEIALARPSKERYISFKEIAEKAQIDLNRVEALVMRALSKGLVQGSIDQVEELVNITWVQPRVLSPQQILAMSDRIGAWCAEVEGMETIVRNNAREILTKT</sequence>
<reference evidence="10 11" key="2">
    <citation type="submission" date="2018-11" db="EMBL/GenBank/DDBJ databases">
        <authorList>
            <consortium name="Pathogen Informatics"/>
        </authorList>
    </citation>
    <scope>NUCLEOTIDE SEQUENCE [LARGE SCALE GENOMIC DNA]</scope>
</reference>
<dbReference type="GO" id="GO:0005634">
    <property type="term" value="C:nucleus"/>
    <property type="evidence" value="ECO:0007669"/>
    <property type="project" value="TreeGrafter"/>
</dbReference>
<evidence type="ECO:0000313" key="10">
    <source>
        <dbReference type="EMBL" id="VDO23978.1"/>
    </source>
</evidence>
<evidence type="ECO:0000256" key="4">
    <source>
        <dbReference type="ARBA" id="ARBA00015732"/>
    </source>
</evidence>
<dbReference type="WBParaSite" id="BTMF_0000922301-mRNA-1">
    <property type="protein sequence ID" value="BTMF_0000922301-mRNA-1"/>
    <property type="gene ID" value="BTMF_0000922301"/>
</dbReference>
<evidence type="ECO:0000256" key="7">
    <source>
        <dbReference type="ARBA" id="ARBA00031303"/>
    </source>
</evidence>
<evidence type="ECO:0000256" key="6">
    <source>
        <dbReference type="ARBA" id="ARBA00029749"/>
    </source>
</evidence>
<dbReference type="Pfam" id="PF22037">
    <property type="entry name" value="PSD13_N"/>
    <property type="match status" value="1"/>
</dbReference>
<name>A0A0R3QND8_9BILA</name>
<comment type="function">
    <text evidence="1">Component of the 26S proteasome, a multiprotein complex involved in the ATP-dependent degradation of ubiquitinated proteins. This complex plays a key role in the maintenance of protein homeostasis by removing misfolded or damaged proteins, which could impair cellular functions, and by removing proteins whose functions are no longer required. Therefore, the proteasome participates in numerous cellular processes, including cell cycle progression, apoptosis, or DNA damage repair.</text>
</comment>
<evidence type="ECO:0000256" key="2">
    <source>
        <dbReference type="ARBA" id="ARBA00006207"/>
    </source>
</evidence>
<comment type="subunit">
    <text evidence="3">Component of the 19S proteasome regulatory particle complex. The 26S proteasome consists of a 20S core particle (CP) and two 19S regulatory subunits (RP). The regulatory particle is made of a lid composed of 9 subunits including PSMD13, a base containing 6 ATPases and few additional components.</text>
</comment>
<gene>
    <name evidence="10" type="ORF">BTMF_LOCUS7274</name>
</gene>
<dbReference type="InterPro" id="IPR054179">
    <property type="entry name" value="PSD13_N"/>
</dbReference>
<dbReference type="AlphaFoldDB" id="A0A0R3QND8"/>
<dbReference type="PANTHER" id="PTHR10539:SF0">
    <property type="entry name" value="26S PROTEASOME NON-ATPASE REGULATORY SUBUNIT 13"/>
    <property type="match status" value="1"/>
</dbReference>
<dbReference type="InterPro" id="IPR000717">
    <property type="entry name" value="PCI_dom"/>
</dbReference>
<dbReference type="InterPro" id="IPR035298">
    <property type="entry name" value="PSMD13"/>
</dbReference>
<dbReference type="SMART" id="SM00088">
    <property type="entry name" value="PINT"/>
    <property type="match status" value="1"/>
</dbReference>
<dbReference type="GO" id="GO:0006511">
    <property type="term" value="P:ubiquitin-dependent protein catabolic process"/>
    <property type="evidence" value="ECO:0007669"/>
    <property type="project" value="TreeGrafter"/>
</dbReference>
<evidence type="ECO:0000256" key="5">
    <source>
        <dbReference type="ARBA" id="ARBA00022942"/>
    </source>
</evidence>
<keyword evidence="11" id="KW-1185">Reference proteome</keyword>
<accession>A0A0R3QND8</accession>
<dbReference type="GO" id="GO:0008541">
    <property type="term" value="C:proteasome regulatory particle, lid subcomplex"/>
    <property type="evidence" value="ECO:0007669"/>
    <property type="project" value="TreeGrafter"/>
</dbReference>
<evidence type="ECO:0000256" key="3">
    <source>
        <dbReference type="ARBA" id="ARBA00011441"/>
    </source>
</evidence>
<keyword evidence="5" id="KW-0647">Proteasome</keyword>
<dbReference type="GO" id="GO:0005829">
    <property type="term" value="C:cytosol"/>
    <property type="evidence" value="ECO:0007669"/>
    <property type="project" value="TreeGrafter"/>
</dbReference>
<feature type="domain" description="PCI" evidence="9">
    <location>
        <begin position="173"/>
        <end position="375"/>
    </location>
</feature>
<proteinExistence type="inferred from homology"/>